<dbReference type="OrthoDB" id="5418436at2759"/>
<dbReference type="Proteomes" id="UP000078559">
    <property type="component" value="Chromosome 2"/>
</dbReference>
<feature type="region of interest" description="Disordered" evidence="1">
    <location>
        <begin position="207"/>
        <end position="244"/>
    </location>
</feature>
<dbReference type="PANTHER" id="PTHR34618">
    <property type="entry name" value="SURFACE PROTEIN MAS1, PUTATIVE-RELATED"/>
    <property type="match status" value="1"/>
</dbReference>
<evidence type="ECO:0000313" key="2">
    <source>
        <dbReference type="EMBL" id="KUI65984.1"/>
    </source>
</evidence>
<evidence type="ECO:0000256" key="1">
    <source>
        <dbReference type="SAM" id="MobiDB-lite"/>
    </source>
</evidence>
<protein>
    <recommendedName>
        <fullName evidence="4">Cell surface protein</fullName>
    </recommendedName>
</protein>
<sequence length="327" mass="34352">MATSINISQCPLLFADSVPLSSASTTHLPLQSASLLHFKAGPSSFLSTIFHITTLSVFCPLRPTNTFDTFPFEVYRTSAKMLCKTFLLTLTATGLVAAHGRVDVVQGDAGGNGTALGIQGAVVPLTGSNRHTEVDTTVFDDKEVASDGLGKTKDTGDLDTSTLKQAMALSGSTLPQVKSALSGTWHVVTSDGFGSVKAVLDPTGEGKFSDGIQLETTTDVPGDDGDEPDDFQETSNGKRKRSRKSIFRRFAESTGLIQKRAHNINADFPMAFSVPAGTTCSGTIEGQQNVCLVKIANENDNGPFGGVVAIQMAAASNSTAKARSFHA</sequence>
<dbReference type="PANTHER" id="PTHR34618:SF4">
    <property type="entry name" value="CAS1"/>
    <property type="match status" value="1"/>
</dbReference>
<dbReference type="AlphaFoldDB" id="A0A194VP87"/>
<dbReference type="InterPro" id="IPR021476">
    <property type="entry name" value="Egh16-like"/>
</dbReference>
<organism evidence="2 3">
    <name type="scientific">Cytospora mali</name>
    <name type="common">Apple Valsa canker fungus</name>
    <name type="synonym">Valsa mali</name>
    <dbReference type="NCBI Taxonomy" id="578113"/>
    <lineage>
        <taxon>Eukaryota</taxon>
        <taxon>Fungi</taxon>
        <taxon>Dikarya</taxon>
        <taxon>Ascomycota</taxon>
        <taxon>Pezizomycotina</taxon>
        <taxon>Sordariomycetes</taxon>
        <taxon>Sordariomycetidae</taxon>
        <taxon>Diaporthales</taxon>
        <taxon>Cytosporaceae</taxon>
        <taxon>Cytospora</taxon>
    </lineage>
</organism>
<dbReference type="Pfam" id="PF11327">
    <property type="entry name" value="Egh16-like"/>
    <property type="match status" value="1"/>
</dbReference>
<keyword evidence="3" id="KW-1185">Reference proteome</keyword>
<reference evidence="2" key="1">
    <citation type="submission" date="2014-12" db="EMBL/GenBank/DDBJ databases">
        <title>Genome Sequence of Valsa Canker Pathogens Uncovers a Specific Adaption of Colonization on Woody Bark.</title>
        <authorList>
            <person name="Yin Z."/>
            <person name="Liu H."/>
            <person name="Gao X."/>
            <person name="Li Z."/>
            <person name="Song N."/>
            <person name="Ke X."/>
            <person name="Dai Q."/>
            <person name="Wu Y."/>
            <person name="Sun Y."/>
            <person name="Xu J.-R."/>
            <person name="Kang Z.K."/>
            <person name="Wang L."/>
            <person name="Huang L."/>
        </authorList>
    </citation>
    <scope>NUCLEOTIDE SEQUENCE [LARGE SCALE GENOMIC DNA]</scope>
    <source>
        <strain evidence="2">03-8</strain>
    </source>
</reference>
<feature type="compositionally biased region" description="Acidic residues" evidence="1">
    <location>
        <begin position="221"/>
        <end position="232"/>
    </location>
</feature>
<dbReference type="EMBL" id="CM003099">
    <property type="protein sequence ID" value="KUI65984.1"/>
    <property type="molecule type" value="Genomic_DNA"/>
</dbReference>
<accession>A0A194VP87</accession>
<gene>
    <name evidence="2" type="ORF">VM1G_01366</name>
</gene>
<name>A0A194VP87_CYTMA</name>
<evidence type="ECO:0000313" key="3">
    <source>
        <dbReference type="Proteomes" id="UP000078559"/>
    </source>
</evidence>
<evidence type="ECO:0008006" key="4">
    <source>
        <dbReference type="Google" id="ProtNLM"/>
    </source>
</evidence>
<proteinExistence type="predicted"/>